<feature type="region of interest" description="Disordered" evidence="1">
    <location>
        <begin position="1379"/>
        <end position="1399"/>
    </location>
</feature>
<evidence type="ECO:0000313" key="3">
    <source>
        <dbReference type="Proteomes" id="UP000318821"/>
    </source>
</evidence>
<evidence type="ECO:0000313" key="2">
    <source>
        <dbReference type="EMBL" id="TPP50754.1"/>
    </source>
</evidence>
<feature type="compositionally biased region" description="Polar residues" evidence="1">
    <location>
        <begin position="276"/>
        <end position="289"/>
    </location>
</feature>
<feature type="compositionally biased region" description="Polar residues" evidence="1">
    <location>
        <begin position="1"/>
        <end position="16"/>
    </location>
</feature>
<dbReference type="VEuPathDB" id="TriTrypDB:LdBPK_291520.1"/>
<feature type="region of interest" description="Disordered" evidence="1">
    <location>
        <begin position="718"/>
        <end position="743"/>
    </location>
</feature>
<dbReference type="EMBL" id="RHLD01000010">
    <property type="protein sequence ID" value="TPP50754.1"/>
    <property type="molecule type" value="Genomic_DNA"/>
</dbReference>
<dbReference type="VEuPathDB" id="TriTrypDB:LDHU3_29.2210"/>
<feature type="compositionally biased region" description="Low complexity" evidence="1">
    <location>
        <begin position="671"/>
        <end position="683"/>
    </location>
</feature>
<feature type="compositionally biased region" description="Basic and acidic residues" evidence="1">
    <location>
        <begin position="515"/>
        <end position="527"/>
    </location>
</feature>
<accession>A0A504XQP2</accession>
<evidence type="ECO:0000256" key="1">
    <source>
        <dbReference type="SAM" id="MobiDB-lite"/>
    </source>
</evidence>
<feature type="region of interest" description="Disordered" evidence="1">
    <location>
        <begin position="273"/>
        <end position="295"/>
    </location>
</feature>
<feature type="region of interest" description="Disordered" evidence="1">
    <location>
        <begin position="1131"/>
        <end position="1160"/>
    </location>
</feature>
<feature type="region of interest" description="Disordered" evidence="1">
    <location>
        <begin position="1290"/>
        <end position="1314"/>
    </location>
</feature>
<gene>
    <name evidence="2" type="ORF">CGC20_25335</name>
</gene>
<feature type="compositionally biased region" description="Low complexity" evidence="1">
    <location>
        <begin position="718"/>
        <end position="732"/>
    </location>
</feature>
<organism evidence="2 3">
    <name type="scientific">Leishmania donovani</name>
    <dbReference type="NCBI Taxonomy" id="5661"/>
    <lineage>
        <taxon>Eukaryota</taxon>
        <taxon>Discoba</taxon>
        <taxon>Euglenozoa</taxon>
        <taxon>Kinetoplastea</taxon>
        <taxon>Metakinetoplastina</taxon>
        <taxon>Trypanosomatida</taxon>
        <taxon>Trypanosomatidae</taxon>
        <taxon>Leishmaniinae</taxon>
        <taxon>Leishmania</taxon>
    </lineage>
</organism>
<feature type="compositionally biased region" description="Basic and acidic residues" evidence="1">
    <location>
        <begin position="144"/>
        <end position="154"/>
    </location>
</feature>
<feature type="compositionally biased region" description="Polar residues" evidence="1">
    <location>
        <begin position="477"/>
        <end position="486"/>
    </location>
</feature>
<feature type="region of interest" description="Disordered" evidence="1">
    <location>
        <begin position="850"/>
        <end position="874"/>
    </location>
</feature>
<proteinExistence type="predicted"/>
<feature type="region of interest" description="Disordered" evidence="1">
    <location>
        <begin position="1"/>
        <end position="114"/>
    </location>
</feature>
<feature type="region of interest" description="Disordered" evidence="1">
    <location>
        <begin position="458"/>
        <end position="546"/>
    </location>
</feature>
<feature type="region of interest" description="Disordered" evidence="1">
    <location>
        <begin position="144"/>
        <end position="194"/>
    </location>
</feature>
<dbReference type="Proteomes" id="UP000318821">
    <property type="component" value="Unassembled WGS sequence"/>
</dbReference>
<feature type="compositionally biased region" description="Low complexity" evidence="1">
    <location>
        <begin position="850"/>
        <end position="859"/>
    </location>
</feature>
<protein>
    <submittedName>
        <fullName evidence="2">Uncharacterized protein</fullName>
    </submittedName>
</protein>
<feature type="region of interest" description="Disordered" evidence="1">
    <location>
        <begin position="671"/>
        <end position="701"/>
    </location>
</feature>
<feature type="compositionally biased region" description="Basic residues" evidence="1">
    <location>
        <begin position="28"/>
        <end position="42"/>
    </location>
</feature>
<dbReference type="VEuPathDB" id="TriTrypDB:LdCL_290020700"/>
<sequence>MNSQETQCNTGLQKSKSICPPLQVYSGHHQKKSHRHGAHHPSSRATGNRPPVMIPDVKFEAELPLPPRKNSDTRPLRRPNRVPRDVEDVVNAPLPPCRASPQGPTQDSRGARAGLDDNGVHVHMSETALMSILPVEATLTADATDSRVSGEKRSFPTLRVPHQKQADPRAIHRRDDIGSSSSTPRATGEQRALDPSITALESETVTAHAMQASAVTGSGTALQPHPPLTSVPLASRHPTVVEVLRRPQPAPSAHAGSPQSRALEALGRSALAGPISDTSRMPATDSGASEGNHLLGLLSPHPPASLRPLDTEEVNGGCDGGLQVPPPCSSSRPQSSLSCLISTEDGMEGKSRVDSCVMVCDTQHLPQSDSECLSTPSSTCRRSAYSVNASRNMLEMLPFTDSFVARAEMPSACVRARPTRPLGRRTRSGIAGLLTSFGTPAGTTSSSASVLEHGVAAMRRGNSARTRPSTLEPPPTRSSGSASTATMRVAETSHVLGTAPPPPPSLSSATEEKEDQAREQPPSRDSQKTCNAPALTTPHSPHHPAAHTLTLKAPISDCGVAQSGIAACARRKSMEDQQRKQLRGSCALQHRARPEMCGAPNIVDSVTATPDADAASCIATTPSFTCTTSPQGNATPAKPNSCVSLGASVISLDDSVMGASPGVVAAAAVTTTSESSPATPAAEGELEADAHHRSSLRSLERQQVNPFLRSASILSMRSSSLGRSSPSTAAAGGRSGRGGRGHHGSLPLSFVKVPPLVCGAQGLSFCSLTASGVQAWVEEGAVDAPLDVCVTTLSSLLRKTDSQLRTADSSVCGGSNLLRLIPRSECAAGAGSILRPRSSFCCSHLGLSSRAKRSGSSSLQRTPPPPGPPVNVTNFTNNVSFHHTIFLNSSTRSVVGASEGDAASSSAYQDEEESEVQRDVMIGFASAQDATIATRTVSEEMQPSRLRAMGAMLEHPDAPPFAKAAIQRLHMRCPQLPQTQPLDTHSSPDLLRSGRDDTAAEAPVIVTTTTSIHSCRCMGHSCMAKLQNSSAAAVGTDDPRSQELSATPLDEEVRTGQSSAFLIPRICHDRCHLCDVHKYAKQQQRTTTVLLESVKAIKPQRQNALVPRSIVDANRSVAGCLTATEVHLPKVLPPHRPDGGSTSYRPCGADQRSMQATRTNDRVTTAQSIWATGSSHGILASRAHRSTTDPVGLPHHSVVQRQPGAKTRAGLVSSTLARVARQSAAGRCTLAVARHRNQLRLSVARSELPYGVIAWRDGAGRNCRRDLEHAYVNAAAAIVRYPDITQTAETCSKRRGPTAPRLHGASAPHPPACVPHSREEAALCIRPRSARDAPRYSTHRCSDKTLRPRLVCSDGAECEATELGRDPGVRPTSREAALHEATGDHARSVPHRRLPAPRIPATAGSSVVLKQAPRAQECEHCAQVLPSTAGMPYHTQTRHAHRAVTSTSGRACADEAQMPEA</sequence>
<feature type="compositionally biased region" description="Basic and acidic residues" evidence="1">
    <location>
        <begin position="164"/>
        <end position="177"/>
    </location>
</feature>
<comment type="caution">
    <text evidence="2">The sequence shown here is derived from an EMBL/GenBank/DDBJ whole genome shotgun (WGS) entry which is preliminary data.</text>
</comment>
<reference evidence="3" key="1">
    <citation type="submission" date="2019-02" db="EMBL/GenBank/DDBJ databases">
        <title>FDA dAtabase for Regulatory Grade micrObial Sequences (FDA-ARGOS): Supporting development and validation of Infectious Disease Dx tests.</title>
        <authorList>
            <person name="Duncan R."/>
            <person name="Fisher C."/>
            <person name="Tallon L."/>
            <person name="Sadzewicz L."/>
            <person name="Sengamalay N."/>
            <person name="Ott S."/>
            <person name="Godinez A."/>
            <person name="Nagaraj S."/>
            <person name="Vavikolanu K."/>
            <person name="Vyas G."/>
            <person name="Nadendla S."/>
            <person name="Aluvathingal J."/>
            <person name="Sichtig H."/>
        </authorList>
    </citation>
    <scope>NUCLEOTIDE SEQUENCE [LARGE SCALE GENOMIC DNA]</scope>
    <source>
        <strain evidence="3">FDAARGOS_360</strain>
    </source>
</reference>
<name>A0A504XQP2_LEIDO</name>
<feature type="region of interest" description="Disordered" evidence="1">
    <location>
        <begin position="1033"/>
        <end position="1052"/>
    </location>
</feature>